<dbReference type="InterPro" id="IPR003783">
    <property type="entry name" value="Regulatory_RecX"/>
</dbReference>
<sequence>MSVWRKNNQEQSSKKYWALDEAKEKLSTYCAYQERCIWETRRKLYEKGIQEPESDELIDYLIDTNFINEERYAQSFVRGKFRQKKWGKNRIRRELQMRQISQDHIRSGMMEIEPEEYYDTLLAQTEKHWERIKEPDLYKKKYKVINYLMGKGFEMDLLKEAIESLQSQ</sequence>
<evidence type="ECO:0000256" key="1">
    <source>
        <dbReference type="ARBA" id="ARBA00004496"/>
    </source>
</evidence>
<dbReference type="Proteomes" id="UP000003919">
    <property type="component" value="Chromosome"/>
</dbReference>
<protein>
    <recommendedName>
        <fullName evidence="3 5">Regulatory protein RecX</fullName>
    </recommendedName>
</protein>
<evidence type="ECO:0000256" key="4">
    <source>
        <dbReference type="ARBA" id="ARBA00022490"/>
    </source>
</evidence>
<dbReference type="Pfam" id="PF02631">
    <property type="entry name" value="RecX_HTH2"/>
    <property type="match status" value="1"/>
</dbReference>
<keyword evidence="4 5" id="KW-0963">Cytoplasm</keyword>
<dbReference type="EMBL" id="CM001023">
    <property type="protein sequence ID" value="EAZ82211.1"/>
    <property type="molecule type" value="Genomic_DNA"/>
</dbReference>
<dbReference type="Gene3D" id="1.10.10.10">
    <property type="entry name" value="Winged helix-like DNA-binding domain superfamily/Winged helix DNA-binding domain"/>
    <property type="match status" value="3"/>
</dbReference>
<dbReference type="InterPro" id="IPR036388">
    <property type="entry name" value="WH-like_DNA-bd_sf"/>
</dbReference>
<dbReference type="HAMAP" id="MF_01114">
    <property type="entry name" value="RecX"/>
    <property type="match status" value="1"/>
</dbReference>
<comment type="subcellular location">
    <subcellularLocation>
        <location evidence="1 5">Cytoplasm</location>
    </subcellularLocation>
</comment>
<evidence type="ECO:0000256" key="2">
    <source>
        <dbReference type="ARBA" id="ARBA00009695"/>
    </source>
</evidence>
<accession>A3HVN9</accession>
<dbReference type="OrthoDB" id="1523826at2"/>
<evidence type="ECO:0000256" key="5">
    <source>
        <dbReference type="HAMAP-Rule" id="MF_01114"/>
    </source>
</evidence>
<dbReference type="PANTHER" id="PTHR33602">
    <property type="entry name" value="REGULATORY PROTEIN RECX FAMILY PROTEIN"/>
    <property type="match status" value="1"/>
</dbReference>
<dbReference type="RefSeq" id="WP_008198325.1">
    <property type="nucleotide sequence ID" value="NZ_CM001023.1"/>
</dbReference>
<feature type="domain" description="RecX second three-helical" evidence="6">
    <location>
        <begin position="68"/>
        <end position="106"/>
    </location>
</feature>
<name>A3HVN9_9BACT</name>
<dbReference type="GO" id="GO:0006282">
    <property type="term" value="P:regulation of DNA repair"/>
    <property type="evidence" value="ECO:0007669"/>
    <property type="project" value="UniProtKB-UniRule"/>
</dbReference>
<dbReference type="GO" id="GO:0005737">
    <property type="term" value="C:cytoplasm"/>
    <property type="evidence" value="ECO:0007669"/>
    <property type="project" value="UniProtKB-SubCell"/>
</dbReference>
<dbReference type="Pfam" id="PF21982">
    <property type="entry name" value="RecX_HTH1"/>
    <property type="match status" value="1"/>
</dbReference>
<dbReference type="HOGENOM" id="CLU_066607_5_0_10"/>
<dbReference type="AlphaFoldDB" id="A3HVN9"/>
<evidence type="ECO:0000259" key="6">
    <source>
        <dbReference type="Pfam" id="PF02631"/>
    </source>
</evidence>
<dbReference type="InterPro" id="IPR053926">
    <property type="entry name" value="RecX_HTH_1st"/>
</dbReference>
<dbReference type="PANTHER" id="PTHR33602:SF1">
    <property type="entry name" value="REGULATORY PROTEIN RECX FAMILY PROTEIN"/>
    <property type="match status" value="1"/>
</dbReference>
<evidence type="ECO:0000259" key="7">
    <source>
        <dbReference type="Pfam" id="PF21981"/>
    </source>
</evidence>
<gene>
    <name evidence="5" type="primary">recX</name>
    <name evidence="9" type="ORF">ALPR1_03180</name>
</gene>
<comment type="caution">
    <text evidence="9">The sequence shown here is derived from an EMBL/GenBank/DDBJ whole genome shotgun (WGS) entry which is preliminary data.</text>
</comment>
<proteinExistence type="inferred from homology"/>
<feature type="domain" description="RecX third three-helical" evidence="7">
    <location>
        <begin position="115"/>
        <end position="162"/>
    </location>
</feature>
<dbReference type="Pfam" id="PF21981">
    <property type="entry name" value="RecX_HTH3"/>
    <property type="match status" value="1"/>
</dbReference>
<dbReference type="STRING" id="388413.ALPR1_03180"/>
<feature type="domain" description="RecX first three-helical" evidence="8">
    <location>
        <begin position="22"/>
        <end position="61"/>
    </location>
</feature>
<reference evidence="9 10" key="1">
    <citation type="journal article" date="2011" name="J. Bacteriol.">
        <title>Complete genome sequence of Algoriphagus sp. PR1, bacterial prey of a colony-forming choanoflagellate.</title>
        <authorList>
            <person name="Alegado R.A."/>
            <person name="Ferriera S."/>
            <person name="Nusbaum C."/>
            <person name="Young S.K."/>
            <person name="Zeng Q."/>
            <person name="Imamovic A."/>
            <person name="Fairclough S.R."/>
            <person name="King N."/>
        </authorList>
    </citation>
    <scope>NUCLEOTIDE SEQUENCE [LARGE SCALE GENOMIC DNA]</scope>
    <source>
        <strain evidence="9 10">PR1</strain>
    </source>
</reference>
<dbReference type="EMBL" id="AAXU02000001">
    <property type="protein sequence ID" value="EAZ82211.1"/>
    <property type="molecule type" value="Genomic_DNA"/>
</dbReference>
<evidence type="ECO:0000313" key="9">
    <source>
        <dbReference type="EMBL" id="EAZ82211.1"/>
    </source>
</evidence>
<comment type="similarity">
    <text evidence="2 5">Belongs to the RecX family.</text>
</comment>
<evidence type="ECO:0000256" key="3">
    <source>
        <dbReference type="ARBA" id="ARBA00018111"/>
    </source>
</evidence>
<keyword evidence="10" id="KW-1185">Reference proteome</keyword>
<evidence type="ECO:0000313" key="10">
    <source>
        <dbReference type="Proteomes" id="UP000003919"/>
    </source>
</evidence>
<comment type="function">
    <text evidence="5">Modulates RecA activity.</text>
</comment>
<evidence type="ECO:0000259" key="8">
    <source>
        <dbReference type="Pfam" id="PF21982"/>
    </source>
</evidence>
<organism evidence="9 10">
    <name type="scientific">Algoriphagus machipongonensis</name>
    <dbReference type="NCBI Taxonomy" id="388413"/>
    <lineage>
        <taxon>Bacteria</taxon>
        <taxon>Pseudomonadati</taxon>
        <taxon>Bacteroidota</taxon>
        <taxon>Cytophagia</taxon>
        <taxon>Cytophagales</taxon>
        <taxon>Cyclobacteriaceae</taxon>
        <taxon>Algoriphagus</taxon>
    </lineage>
</organism>
<dbReference type="eggNOG" id="COG2137">
    <property type="taxonomic scope" value="Bacteria"/>
</dbReference>
<dbReference type="InterPro" id="IPR053925">
    <property type="entry name" value="RecX_HTH_3rd"/>
</dbReference>
<dbReference type="InterPro" id="IPR053924">
    <property type="entry name" value="RecX_HTH_2nd"/>
</dbReference>